<keyword evidence="1" id="KW-0732">Signal</keyword>
<dbReference type="InterPro" id="IPR013830">
    <property type="entry name" value="SGNH_hydro"/>
</dbReference>
<dbReference type="PANTHER" id="PTHR30383">
    <property type="entry name" value="THIOESTERASE 1/PROTEASE 1/LYSOPHOSPHOLIPASE L1"/>
    <property type="match status" value="1"/>
</dbReference>
<feature type="domain" description="SGNH hydrolase-type esterase" evidence="2">
    <location>
        <begin position="54"/>
        <end position="243"/>
    </location>
</feature>
<proteinExistence type="predicted"/>
<protein>
    <submittedName>
        <fullName evidence="3">Lysophospholipase L1-like esterase</fullName>
    </submittedName>
</protein>
<reference evidence="4" key="1">
    <citation type="submission" date="2023-07" db="EMBL/GenBank/DDBJ databases">
        <title>Functional and genomic diversity of the sorghum phyllosphere microbiome.</title>
        <authorList>
            <person name="Shade A."/>
        </authorList>
    </citation>
    <scope>NUCLEOTIDE SEQUENCE [LARGE SCALE GENOMIC DNA]</scope>
    <source>
        <strain evidence="4">SORGH_AS_0422</strain>
    </source>
</reference>
<keyword evidence="4" id="KW-1185">Reference proteome</keyword>
<evidence type="ECO:0000313" key="3">
    <source>
        <dbReference type="EMBL" id="MDT3405077.1"/>
    </source>
</evidence>
<feature type="signal peptide" evidence="1">
    <location>
        <begin position="1"/>
        <end position="30"/>
    </location>
</feature>
<dbReference type="Pfam" id="PF13472">
    <property type="entry name" value="Lipase_GDSL_2"/>
    <property type="match status" value="1"/>
</dbReference>
<evidence type="ECO:0000256" key="1">
    <source>
        <dbReference type="SAM" id="SignalP"/>
    </source>
</evidence>
<evidence type="ECO:0000313" key="4">
    <source>
        <dbReference type="Proteomes" id="UP001258315"/>
    </source>
</evidence>
<evidence type="ECO:0000259" key="2">
    <source>
        <dbReference type="Pfam" id="PF13472"/>
    </source>
</evidence>
<organism evidence="3 4">
    <name type="scientific">Mucilaginibacter terrae</name>
    <dbReference type="NCBI Taxonomy" id="1955052"/>
    <lineage>
        <taxon>Bacteria</taxon>
        <taxon>Pseudomonadati</taxon>
        <taxon>Bacteroidota</taxon>
        <taxon>Sphingobacteriia</taxon>
        <taxon>Sphingobacteriales</taxon>
        <taxon>Sphingobacteriaceae</taxon>
        <taxon>Mucilaginibacter</taxon>
    </lineage>
</organism>
<dbReference type="CDD" id="cd01834">
    <property type="entry name" value="SGNH_hydrolase_like_2"/>
    <property type="match status" value="1"/>
</dbReference>
<feature type="chain" id="PRO_5046393070" evidence="1">
    <location>
        <begin position="31"/>
        <end position="254"/>
    </location>
</feature>
<dbReference type="PROSITE" id="PS51318">
    <property type="entry name" value="TAT"/>
    <property type="match status" value="1"/>
</dbReference>
<dbReference type="SUPFAM" id="SSF52266">
    <property type="entry name" value="SGNH hydrolase"/>
    <property type="match status" value="1"/>
</dbReference>
<gene>
    <name evidence="3" type="ORF">QE417_004149</name>
</gene>
<dbReference type="PANTHER" id="PTHR30383:SF5">
    <property type="entry name" value="SGNH HYDROLASE-TYPE ESTERASE DOMAIN-CONTAINING PROTEIN"/>
    <property type="match status" value="1"/>
</dbReference>
<dbReference type="InterPro" id="IPR006311">
    <property type="entry name" value="TAT_signal"/>
</dbReference>
<dbReference type="RefSeq" id="WP_311953160.1">
    <property type="nucleotide sequence ID" value="NZ_JAVLVU010000001.1"/>
</dbReference>
<dbReference type="InterPro" id="IPR051532">
    <property type="entry name" value="Ester_Hydrolysis_Enzymes"/>
</dbReference>
<dbReference type="InterPro" id="IPR036514">
    <property type="entry name" value="SGNH_hydro_sf"/>
</dbReference>
<dbReference type="Proteomes" id="UP001258315">
    <property type="component" value="Unassembled WGS sequence"/>
</dbReference>
<name>A0ABU3GZ83_9SPHI</name>
<dbReference type="EMBL" id="JAVLVU010000001">
    <property type="protein sequence ID" value="MDT3405077.1"/>
    <property type="molecule type" value="Genomic_DNA"/>
</dbReference>
<sequence>MSNQFNRRKFITGSTLAAVASISIPDIVSAAVKTDSKAAKKVSLNANDIILFQGDSITDAGRNRTTTSPNTAGMFGNGYANLAAADLLLNNPGKNLQIWDRGISGNKVYQLAERWDADCLQIKPNVLSIMIGVNDFWHTLTNGYTGTIETYHTDYKKLLDSTKQALPDVKLIIGEPFAVLGVKAVTDKWYPKFNEYRAVAKEIANEYDAMFIPYQSVFDEALKSAPGSYWTADGVHPTVAGAALMAKAWLKTVK</sequence>
<comment type="caution">
    <text evidence="3">The sequence shown here is derived from an EMBL/GenBank/DDBJ whole genome shotgun (WGS) entry which is preliminary data.</text>
</comment>
<dbReference type="Gene3D" id="3.40.50.1110">
    <property type="entry name" value="SGNH hydrolase"/>
    <property type="match status" value="1"/>
</dbReference>
<accession>A0ABU3GZ83</accession>